<organism evidence="1 2">
    <name type="scientific">Nitratireductor thuwali</name>
    <dbReference type="NCBI Taxonomy" id="2267699"/>
    <lineage>
        <taxon>Bacteria</taxon>
        <taxon>Pseudomonadati</taxon>
        <taxon>Pseudomonadota</taxon>
        <taxon>Alphaproteobacteria</taxon>
        <taxon>Hyphomicrobiales</taxon>
        <taxon>Phyllobacteriaceae</taxon>
        <taxon>Nitratireductor</taxon>
    </lineage>
</organism>
<protein>
    <recommendedName>
        <fullName evidence="3">Transposase</fullName>
    </recommendedName>
</protein>
<evidence type="ECO:0008006" key="3">
    <source>
        <dbReference type="Google" id="ProtNLM"/>
    </source>
</evidence>
<evidence type="ECO:0000313" key="1">
    <source>
        <dbReference type="EMBL" id="UUP20010.1"/>
    </source>
</evidence>
<proteinExistence type="predicted"/>
<keyword evidence="1" id="KW-0614">Plasmid</keyword>
<keyword evidence="2" id="KW-1185">Reference proteome</keyword>
<dbReference type="Proteomes" id="UP001342418">
    <property type="component" value="Plasmid p1536_2"/>
</dbReference>
<reference evidence="1 2" key="1">
    <citation type="submission" date="2018-07" db="EMBL/GenBank/DDBJ databases">
        <title>Genome sequence of Nitratireductor thuwali#1536.</title>
        <authorList>
            <person name="Michoud G."/>
            <person name="Merlino G."/>
            <person name="Sefrji F.O."/>
            <person name="Daffonchio D."/>
        </authorList>
    </citation>
    <scope>NUCLEOTIDE SEQUENCE [LARGE SCALE GENOMIC DNA]</scope>
    <source>
        <strain evidence="1 2">Nit1536</strain>
        <plasmid evidence="1 2">p1536_2</plasmid>
    </source>
</reference>
<name>A0ABY5MQ13_9HYPH</name>
<dbReference type="EMBL" id="CP030943">
    <property type="protein sequence ID" value="UUP20010.1"/>
    <property type="molecule type" value="Genomic_DNA"/>
</dbReference>
<sequence>MKLRQTHSTAVAAANASISMATAYRIEIDPRLPSQKQTSRCRRRPDPLAGIFDHEVVPLLKAAPGIRPVTIFEEMMRRKAWRMTTRPSSAPV</sequence>
<evidence type="ECO:0000313" key="2">
    <source>
        <dbReference type="Proteomes" id="UP001342418"/>
    </source>
</evidence>
<accession>A0ABY5MQ13</accession>
<gene>
    <name evidence="1" type="ORF">NTH_04525</name>
</gene>
<geneLocation type="plasmid" evidence="1 2">
    <name>p1536_2</name>
</geneLocation>